<dbReference type="GO" id="GO:0032259">
    <property type="term" value="P:methylation"/>
    <property type="evidence" value="ECO:0007669"/>
    <property type="project" value="UniProtKB-KW"/>
</dbReference>
<evidence type="ECO:0000256" key="2">
    <source>
        <dbReference type="ARBA" id="ARBA00022679"/>
    </source>
</evidence>
<dbReference type="PROSITE" id="PS51143">
    <property type="entry name" value="MT_A70"/>
    <property type="match status" value="1"/>
</dbReference>
<reference evidence="6" key="1">
    <citation type="submission" date="2017-12" db="EMBL/GenBank/DDBJ databases">
        <title>The genome sequence of Pantoea sp. 596.</title>
        <authorList>
            <person name="Gao J."/>
            <person name="Mao X."/>
            <person name="Sun J."/>
        </authorList>
    </citation>
    <scope>NUCLEOTIDE SEQUENCE [LARGE SCALE GENOMIC DNA]</scope>
    <source>
        <strain evidence="6">596</strain>
    </source>
</reference>
<dbReference type="PANTHER" id="PTHR12829">
    <property type="entry name" value="N6-ADENOSINE-METHYLTRANSFERASE"/>
    <property type="match status" value="1"/>
</dbReference>
<dbReference type="PANTHER" id="PTHR12829:SF7">
    <property type="entry name" value="N6-ADENOSINE-METHYLTRANSFERASE CATALYTIC SUBUNIT"/>
    <property type="match status" value="1"/>
</dbReference>
<dbReference type="PROSITE" id="PS00092">
    <property type="entry name" value="N6_MTASE"/>
    <property type="match status" value="1"/>
</dbReference>
<evidence type="ECO:0000256" key="1">
    <source>
        <dbReference type="ARBA" id="ARBA00022603"/>
    </source>
</evidence>
<gene>
    <name evidence="5" type="ORF">PZBJ_20115</name>
</gene>
<proteinExistence type="inferred from homology"/>
<protein>
    <submittedName>
        <fullName evidence="5">DNA methyltransferase</fullName>
    </submittedName>
</protein>
<dbReference type="GO" id="GO:0008168">
    <property type="term" value="F:methyltransferase activity"/>
    <property type="evidence" value="ECO:0007669"/>
    <property type="project" value="UniProtKB-KW"/>
</dbReference>
<evidence type="ECO:0000256" key="3">
    <source>
        <dbReference type="ARBA" id="ARBA00022691"/>
    </source>
</evidence>
<comment type="similarity">
    <text evidence="4">Belongs to the MT-A70-like family.</text>
</comment>
<keyword evidence="3" id="KW-0949">S-adenosyl-L-methionine</keyword>
<dbReference type="SUPFAM" id="SSF53335">
    <property type="entry name" value="S-adenosyl-L-methionine-dependent methyltransferases"/>
    <property type="match status" value="1"/>
</dbReference>
<keyword evidence="6" id="KW-1185">Reference proteome</keyword>
<keyword evidence="2" id="KW-0808">Transferase</keyword>
<dbReference type="EMBL" id="PJRT01000032">
    <property type="protein sequence ID" value="PLR20360.1"/>
    <property type="molecule type" value="Genomic_DNA"/>
</dbReference>
<name>A0ABX4SL06_9GAMM</name>
<keyword evidence="1 5" id="KW-0489">Methyltransferase</keyword>
<comment type="caution">
    <text evidence="5">The sequence shown here is derived from an EMBL/GenBank/DDBJ whole genome shotgun (WGS) entry which is preliminary data.</text>
</comment>
<accession>A0ABX4SL06</accession>
<dbReference type="Pfam" id="PF05063">
    <property type="entry name" value="MT-A70"/>
    <property type="match status" value="2"/>
</dbReference>
<dbReference type="Proteomes" id="UP000234296">
    <property type="component" value="Unassembled WGS sequence"/>
</dbReference>
<dbReference type="RefSeq" id="WP_101763959.1">
    <property type="nucleotide sequence ID" value="NZ_PJRT01000032.1"/>
</dbReference>
<sequence>MNRYRLIYCDPPWAYSNTISNGAAADHYQTMAIADIKRLPVWDIAADDAVLAMWYTGTHNAEAVQLAEAWGFKVRTMKGFTWVKLNQLAEQHINKALAAGEVEDFFDLLNLLNAQTRMNGGNYTRANSEDMLIAVRGAGIERINASVKQVIYSPLSEHSAKPWEARHRLELLYGDVPRIELFSRGDAAGWHHWGNENPRNDIELLPGVAILPGARSDAAA</sequence>
<evidence type="ECO:0000313" key="5">
    <source>
        <dbReference type="EMBL" id="PLR20360.1"/>
    </source>
</evidence>
<dbReference type="InterPro" id="IPR007757">
    <property type="entry name" value="MT-A70-like"/>
</dbReference>
<dbReference type="InterPro" id="IPR002052">
    <property type="entry name" value="DNA_methylase_N6_adenine_CS"/>
</dbReference>
<evidence type="ECO:0000313" key="6">
    <source>
        <dbReference type="Proteomes" id="UP000234296"/>
    </source>
</evidence>
<evidence type="ECO:0000256" key="4">
    <source>
        <dbReference type="PROSITE-ProRule" id="PRU00489"/>
    </source>
</evidence>
<dbReference type="InterPro" id="IPR029063">
    <property type="entry name" value="SAM-dependent_MTases_sf"/>
</dbReference>
<organism evidence="5 6">
    <name type="scientific">Pantoea endophytica</name>
    <dbReference type="NCBI Taxonomy" id="92488"/>
    <lineage>
        <taxon>Bacteria</taxon>
        <taxon>Pseudomonadati</taxon>
        <taxon>Pseudomonadota</taxon>
        <taxon>Gammaproteobacteria</taxon>
        <taxon>Enterobacterales</taxon>
        <taxon>Erwiniaceae</taxon>
        <taxon>Pantoea</taxon>
    </lineage>
</organism>